<evidence type="ECO:0000256" key="2">
    <source>
        <dbReference type="ARBA" id="ARBA00023125"/>
    </source>
</evidence>
<keyword evidence="3" id="KW-0804">Transcription</keyword>
<gene>
    <name evidence="5" type="ORF">M878_40365</name>
</gene>
<dbReference type="RefSeq" id="WP_023552902.1">
    <property type="nucleotide sequence ID" value="NZ_CM002285.1"/>
</dbReference>
<dbReference type="InterPro" id="IPR028978">
    <property type="entry name" value="Chorismate_lyase_/UTRA_dom_sf"/>
</dbReference>
<dbReference type="InterPro" id="IPR050679">
    <property type="entry name" value="Bact_HTH_transcr_reg"/>
</dbReference>
<dbReference type="OrthoDB" id="7363114at2"/>
<dbReference type="PATRIC" id="fig|1352936.5.peg.8357"/>
<evidence type="ECO:0000256" key="1">
    <source>
        <dbReference type="ARBA" id="ARBA00023015"/>
    </source>
</evidence>
<evidence type="ECO:0000313" key="6">
    <source>
        <dbReference type="Proteomes" id="UP000017984"/>
    </source>
</evidence>
<dbReference type="PANTHER" id="PTHR44846">
    <property type="entry name" value="MANNOSYL-D-GLYCERATE TRANSPORT/METABOLISM SYSTEM REPRESSOR MNGR-RELATED"/>
    <property type="match status" value="1"/>
</dbReference>
<sequence length="235" mass="25871">MTGVPLKHQRISRILAQEIRAGSYPAGEPLPGEHALAQRFGVSRTTIRAALAELTEESLITTRTGKGSYVRFDARPPDDRLGWARPRAVHGAGTTVRTLAVRETRDGALAAELGLEKDVFVCVERTCELVTDATVVSYERSFLPPVPGIRELPAHGFGQDPPTELLRRAGLRPDHGEQRVSGRPVDTHEAELLRRAPGDWFLQTRRTSRAADGSFVEHVVSLLDPDHFELTLTFG</sequence>
<evidence type="ECO:0000256" key="3">
    <source>
        <dbReference type="ARBA" id="ARBA00023163"/>
    </source>
</evidence>
<dbReference type="STRING" id="1352936.M878_40365"/>
<dbReference type="GO" id="GO:0003677">
    <property type="term" value="F:DNA binding"/>
    <property type="evidence" value="ECO:0007669"/>
    <property type="project" value="UniProtKB-KW"/>
</dbReference>
<dbReference type="GO" id="GO:0003700">
    <property type="term" value="F:DNA-binding transcription factor activity"/>
    <property type="evidence" value="ECO:0007669"/>
    <property type="project" value="InterPro"/>
</dbReference>
<dbReference type="Gene3D" id="1.10.10.10">
    <property type="entry name" value="Winged helix-like DNA-binding domain superfamily/Winged helix DNA-binding domain"/>
    <property type="match status" value="1"/>
</dbReference>
<dbReference type="PRINTS" id="PR00035">
    <property type="entry name" value="HTHGNTR"/>
</dbReference>
<dbReference type="InterPro" id="IPR011663">
    <property type="entry name" value="UTRA"/>
</dbReference>
<dbReference type="SUPFAM" id="SSF64288">
    <property type="entry name" value="Chorismate lyase-like"/>
    <property type="match status" value="1"/>
</dbReference>
<dbReference type="SUPFAM" id="SSF46785">
    <property type="entry name" value="Winged helix' DNA-binding domain"/>
    <property type="match status" value="1"/>
</dbReference>
<keyword evidence="1" id="KW-0805">Transcription regulation</keyword>
<dbReference type="GO" id="GO:0045892">
    <property type="term" value="P:negative regulation of DNA-templated transcription"/>
    <property type="evidence" value="ECO:0007669"/>
    <property type="project" value="TreeGrafter"/>
</dbReference>
<keyword evidence="6" id="KW-1185">Reference proteome</keyword>
<dbReference type="InterPro" id="IPR000524">
    <property type="entry name" value="Tscrpt_reg_HTH_GntR"/>
</dbReference>
<proteinExistence type="predicted"/>
<dbReference type="Proteomes" id="UP000017984">
    <property type="component" value="Chromosome"/>
</dbReference>
<keyword evidence="2" id="KW-0238">DNA-binding</keyword>
<dbReference type="Pfam" id="PF00392">
    <property type="entry name" value="GntR"/>
    <property type="match status" value="1"/>
</dbReference>
<dbReference type="EMBL" id="AWQX01000360">
    <property type="protein sequence ID" value="EST20068.1"/>
    <property type="molecule type" value="Genomic_DNA"/>
</dbReference>
<dbReference type="InterPro" id="IPR036390">
    <property type="entry name" value="WH_DNA-bd_sf"/>
</dbReference>
<feature type="domain" description="HTH gntR-type" evidence="4">
    <location>
        <begin position="5"/>
        <end position="73"/>
    </location>
</feature>
<dbReference type="PANTHER" id="PTHR44846:SF17">
    <property type="entry name" value="GNTR-FAMILY TRANSCRIPTIONAL REGULATOR"/>
    <property type="match status" value="1"/>
</dbReference>
<dbReference type="SMART" id="SM00345">
    <property type="entry name" value="HTH_GNTR"/>
    <property type="match status" value="1"/>
</dbReference>
<name>V6JK09_STRRC</name>
<dbReference type="Pfam" id="PF07702">
    <property type="entry name" value="UTRA"/>
    <property type="match status" value="1"/>
</dbReference>
<dbReference type="HOGENOM" id="CLU_063236_4_2_11"/>
<evidence type="ECO:0000259" key="4">
    <source>
        <dbReference type="PROSITE" id="PS50949"/>
    </source>
</evidence>
<dbReference type="InterPro" id="IPR036388">
    <property type="entry name" value="WH-like_DNA-bd_sf"/>
</dbReference>
<dbReference type="AlphaFoldDB" id="V6JK09"/>
<organism evidence="5 6">
    <name type="scientific">Streptomyces roseochromogenus subsp. oscitans DS 12.976</name>
    <dbReference type="NCBI Taxonomy" id="1352936"/>
    <lineage>
        <taxon>Bacteria</taxon>
        <taxon>Bacillati</taxon>
        <taxon>Actinomycetota</taxon>
        <taxon>Actinomycetes</taxon>
        <taxon>Kitasatosporales</taxon>
        <taxon>Streptomycetaceae</taxon>
        <taxon>Streptomyces</taxon>
    </lineage>
</organism>
<dbReference type="SMART" id="SM00866">
    <property type="entry name" value="UTRA"/>
    <property type="match status" value="1"/>
</dbReference>
<dbReference type="CDD" id="cd07377">
    <property type="entry name" value="WHTH_GntR"/>
    <property type="match status" value="1"/>
</dbReference>
<protein>
    <recommendedName>
        <fullName evidence="4">HTH gntR-type domain-containing protein</fullName>
    </recommendedName>
</protein>
<accession>V6JK09</accession>
<comment type="caution">
    <text evidence="5">The sequence shown here is derived from an EMBL/GenBank/DDBJ whole genome shotgun (WGS) entry which is preliminary data.</text>
</comment>
<dbReference type="Gene3D" id="3.40.1410.10">
    <property type="entry name" value="Chorismate lyase-like"/>
    <property type="match status" value="1"/>
</dbReference>
<dbReference type="PROSITE" id="PS50949">
    <property type="entry name" value="HTH_GNTR"/>
    <property type="match status" value="1"/>
</dbReference>
<reference evidence="5 6" key="1">
    <citation type="journal article" date="2014" name="Genome Announc.">
        <title>Draft Genome Sequence of Streptomyces roseochromogenes subsp. oscitans DS 12.976, Producer of the Aminocoumarin Antibiotic Clorobiocin.</title>
        <authorList>
            <person name="Ruckert C."/>
            <person name="Kalinowski J."/>
            <person name="Heide L."/>
            <person name="Apel A.K."/>
        </authorList>
    </citation>
    <scope>NUCLEOTIDE SEQUENCE [LARGE SCALE GENOMIC DNA]</scope>
    <source>
        <strain evidence="5 6">DS 12.976</strain>
    </source>
</reference>
<evidence type="ECO:0000313" key="5">
    <source>
        <dbReference type="EMBL" id="EST20068.1"/>
    </source>
</evidence>